<dbReference type="Proteomes" id="UP000265520">
    <property type="component" value="Unassembled WGS sequence"/>
</dbReference>
<feature type="region of interest" description="Disordered" evidence="1">
    <location>
        <begin position="144"/>
        <end position="213"/>
    </location>
</feature>
<comment type="caution">
    <text evidence="2">The sequence shown here is derived from an EMBL/GenBank/DDBJ whole genome shotgun (WGS) entry which is preliminary data.</text>
</comment>
<reference evidence="2 3" key="1">
    <citation type="journal article" date="2018" name="Front. Plant Sci.">
        <title>Red Clover (Trifolium pratense) and Zigzag Clover (T. medium) - A Picture of Genomic Similarities and Differences.</title>
        <authorList>
            <person name="Dluhosova J."/>
            <person name="Istvanek J."/>
            <person name="Nedelnik J."/>
            <person name="Repkova J."/>
        </authorList>
    </citation>
    <scope>NUCLEOTIDE SEQUENCE [LARGE SCALE GENOMIC DNA]</scope>
    <source>
        <strain evidence="3">cv. 10/8</strain>
        <tissue evidence="2">Leaf</tissue>
    </source>
</reference>
<organism evidence="2 3">
    <name type="scientific">Trifolium medium</name>
    <dbReference type="NCBI Taxonomy" id="97028"/>
    <lineage>
        <taxon>Eukaryota</taxon>
        <taxon>Viridiplantae</taxon>
        <taxon>Streptophyta</taxon>
        <taxon>Embryophyta</taxon>
        <taxon>Tracheophyta</taxon>
        <taxon>Spermatophyta</taxon>
        <taxon>Magnoliopsida</taxon>
        <taxon>eudicotyledons</taxon>
        <taxon>Gunneridae</taxon>
        <taxon>Pentapetalae</taxon>
        <taxon>rosids</taxon>
        <taxon>fabids</taxon>
        <taxon>Fabales</taxon>
        <taxon>Fabaceae</taxon>
        <taxon>Papilionoideae</taxon>
        <taxon>50 kb inversion clade</taxon>
        <taxon>NPAAA clade</taxon>
        <taxon>Hologalegina</taxon>
        <taxon>IRL clade</taxon>
        <taxon>Trifolieae</taxon>
        <taxon>Trifolium</taxon>
    </lineage>
</organism>
<name>A0A392LWH8_9FABA</name>
<accession>A0A392LWH8</accession>
<protein>
    <submittedName>
        <fullName evidence="2">Uncharacterized protein</fullName>
    </submittedName>
</protein>
<dbReference type="EMBL" id="LXQA010000035">
    <property type="protein sequence ID" value="MCH79317.1"/>
    <property type="molecule type" value="Genomic_DNA"/>
</dbReference>
<evidence type="ECO:0000313" key="3">
    <source>
        <dbReference type="Proteomes" id="UP000265520"/>
    </source>
</evidence>
<evidence type="ECO:0000256" key="1">
    <source>
        <dbReference type="SAM" id="MobiDB-lite"/>
    </source>
</evidence>
<sequence length="278" mass="32425">MASTSAATRNEVGEHNELPRWFETKIIPDQETIVVCPKWLKKYSDHIDFRPTNVILFYKGGNTFKIWANKKFQSNEPRQRQQSPFREVYQATTIPVVTKSEDEDTERLQVDQEMGHLIKHQILHTIYKKLEPEAKSTYKTSVTILTDSEDDDDDNDVDMIEDDSSEDESGESGEEVDSEVDVESDDDGEIEDVNDDGDDDNDEEDEDIDAEEGRQFKVLITEAIAYSKQHIPNKTSKYVLDDDQDHILLRDEETGWIWRCKLKTSNRYKYERYLRVVE</sequence>
<evidence type="ECO:0000313" key="2">
    <source>
        <dbReference type="EMBL" id="MCH79317.1"/>
    </source>
</evidence>
<keyword evidence="3" id="KW-1185">Reference proteome</keyword>
<proteinExistence type="predicted"/>
<gene>
    <name evidence="2" type="ORF">A2U01_0000064</name>
</gene>
<dbReference type="AlphaFoldDB" id="A0A392LWH8"/>
<feature type="compositionally biased region" description="Acidic residues" evidence="1">
    <location>
        <begin position="147"/>
        <end position="210"/>
    </location>
</feature>